<evidence type="ECO:0000256" key="2">
    <source>
        <dbReference type="ARBA" id="ARBA00012175"/>
    </source>
</evidence>
<name>A0A9W7FKY3_9STRA</name>
<keyword evidence="6" id="KW-1185">Reference proteome</keyword>
<accession>A0A9W7FKY3</accession>
<keyword evidence="3" id="KW-0479">Metal-binding</keyword>
<keyword evidence="4" id="KW-0732">Signal</keyword>
<dbReference type="EMBL" id="BRXW01000202">
    <property type="protein sequence ID" value="GMI13898.1"/>
    <property type="molecule type" value="Genomic_DNA"/>
</dbReference>
<gene>
    <name evidence="5" type="ORF">TrLO_g14626</name>
</gene>
<evidence type="ECO:0000256" key="3">
    <source>
        <dbReference type="RuleBase" id="RU362111"/>
    </source>
</evidence>
<dbReference type="PANTHER" id="PTHR10458:SF22">
    <property type="entry name" value="PEPTIDE DEFORMYLASE"/>
    <property type="match status" value="1"/>
</dbReference>
<dbReference type="EC" id="3.5.1.88" evidence="2 3"/>
<dbReference type="Gene3D" id="3.90.45.10">
    <property type="entry name" value="Peptide deformylase"/>
    <property type="match status" value="1"/>
</dbReference>
<protein>
    <recommendedName>
        <fullName evidence="2 3">Peptide deformylase</fullName>
        <ecNumber evidence="2 3">3.5.1.88</ecNumber>
    </recommendedName>
</protein>
<dbReference type="Pfam" id="PF01327">
    <property type="entry name" value="Pep_deformylase"/>
    <property type="match status" value="1"/>
</dbReference>
<comment type="function">
    <text evidence="3">Removes the formyl group from the N-terminal Met of newly synthesized proteins.</text>
</comment>
<feature type="chain" id="PRO_5040841916" description="Peptide deformylase" evidence="4">
    <location>
        <begin position="22"/>
        <end position="227"/>
    </location>
</feature>
<feature type="signal peptide" evidence="4">
    <location>
        <begin position="1"/>
        <end position="21"/>
    </location>
</feature>
<evidence type="ECO:0000256" key="1">
    <source>
        <dbReference type="ARBA" id="ARBA00010759"/>
    </source>
</evidence>
<reference evidence="6" key="1">
    <citation type="journal article" date="2023" name="Commun. Biol.">
        <title>Genome analysis of Parmales, the sister group of diatoms, reveals the evolutionary specialization of diatoms from phago-mixotrophs to photoautotrophs.</title>
        <authorList>
            <person name="Ban H."/>
            <person name="Sato S."/>
            <person name="Yoshikawa S."/>
            <person name="Yamada K."/>
            <person name="Nakamura Y."/>
            <person name="Ichinomiya M."/>
            <person name="Sato N."/>
            <person name="Blanc-Mathieu R."/>
            <person name="Endo H."/>
            <person name="Kuwata A."/>
            <person name="Ogata H."/>
        </authorList>
    </citation>
    <scope>NUCLEOTIDE SEQUENCE [LARGE SCALE GENOMIC DNA]</scope>
    <source>
        <strain evidence="6">NIES 3700</strain>
    </source>
</reference>
<sequence>MAAWLALKQLLTLIIAYNSTALKTLASKLKSTCKAEKAVGLAAQQCGVDASIVYLEEPSSSSNTFLINPQIVKRSPETEMKPWTEFCLVLPPSLKIELLRDSSVTVEYNDLTGERGTRTFTGELSRAVQHEMDHDRGILIVDHSASLTSLPPWIASLEADSHDQRQAVAFRRSVACGVECQDRRKLAKQSRTNTKRQDVLDLSRQRSRLYGTSEKAVQCPPPPIPCI</sequence>
<dbReference type="Proteomes" id="UP001165122">
    <property type="component" value="Unassembled WGS sequence"/>
</dbReference>
<evidence type="ECO:0000256" key="4">
    <source>
        <dbReference type="SAM" id="SignalP"/>
    </source>
</evidence>
<dbReference type="GO" id="GO:0042586">
    <property type="term" value="F:peptide deformylase activity"/>
    <property type="evidence" value="ECO:0007669"/>
    <property type="project" value="UniProtKB-EC"/>
</dbReference>
<comment type="caution">
    <text evidence="5">The sequence shown here is derived from an EMBL/GenBank/DDBJ whole genome shotgun (WGS) entry which is preliminary data.</text>
</comment>
<dbReference type="InterPro" id="IPR023635">
    <property type="entry name" value="Peptide_deformylase"/>
</dbReference>
<organism evidence="5 6">
    <name type="scientific">Triparma laevis f. longispina</name>
    <dbReference type="NCBI Taxonomy" id="1714387"/>
    <lineage>
        <taxon>Eukaryota</taxon>
        <taxon>Sar</taxon>
        <taxon>Stramenopiles</taxon>
        <taxon>Ochrophyta</taxon>
        <taxon>Bolidophyceae</taxon>
        <taxon>Parmales</taxon>
        <taxon>Triparmaceae</taxon>
        <taxon>Triparma</taxon>
    </lineage>
</organism>
<dbReference type="PANTHER" id="PTHR10458">
    <property type="entry name" value="PEPTIDE DEFORMYLASE"/>
    <property type="match status" value="1"/>
</dbReference>
<comment type="similarity">
    <text evidence="1 3">Belongs to the polypeptide deformylase family.</text>
</comment>
<dbReference type="PRINTS" id="PR01576">
    <property type="entry name" value="PDEFORMYLASE"/>
</dbReference>
<evidence type="ECO:0000313" key="5">
    <source>
        <dbReference type="EMBL" id="GMI13898.1"/>
    </source>
</evidence>
<dbReference type="OrthoDB" id="276063at2759"/>
<keyword evidence="3" id="KW-0378">Hydrolase</keyword>
<proteinExistence type="inferred from homology"/>
<evidence type="ECO:0000313" key="6">
    <source>
        <dbReference type="Proteomes" id="UP001165122"/>
    </source>
</evidence>
<dbReference type="AlphaFoldDB" id="A0A9W7FKY3"/>
<dbReference type="SUPFAM" id="SSF56420">
    <property type="entry name" value="Peptide deformylase"/>
    <property type="match status" value="1"/>
</dbReference>
<dbReference type="GO" id="GO:0006412">
    <property type="term" value="P:translation"/>
    <property type="evidence" value="ECO:0007669"/>
    <property type="project" value="UniProtKB-KW"/>
</dbReference>
<keyword evidence="3" id="KW-0648">Protein biosynthesis</keyword>
<comment type="catalytic activity">
    <reaction evidence="3">
        <text>N-terminal N-formyl-L-methionyl-[peptide] + H2O = N-terminal L-methionyl-[peptide] + formate</text>
        <dbReference type="Rhea" id="RHEA:24420"/>
        <dbReference type="Rhea" id="RHEA-COMP:10639"/>
        <dbReference type="Rhea" id="RHEA-COMP:10640"/>
        <dbReference type="ChEBI" id="CHEBI:15377"/>
        <dbReference type="ChEBI" id="CHEBI:15740"/>
        <dbReference type="ChEBI" id="CHEBI:49298"/>
        <dbReference type="ChEBI" id="CHEBI:64731"/>
        <dbReference type="EC" id="3.5.1.88"/>
    </reaction>
</comment>
<dbReference type="GO" id="GO:0046872">
    <property type="term" value="F:metal ion binding"/>
    <property type="evidence" value="ECO:0007669"/>
    <property type="project" value="UniProtKB-KW"/>
</dbReference>
<dbReference type="InterPro" id="IPR036821">
    <property type="entry name" value="Peptide_deformylase_sf"/>
</dbReference>